<dbReference type="GO" id="GO:0007165">
    <property type="term" value="P:signal transduction"/>
    <property type="evidence" value="ECO:0007669"/>
    <property type="project" value="UniProtKB-KW"/>
</dbReference>
<evidence type="ECO:0000256" key="3">
    <source>
        <dbReference type="ARBA" id="ARBA00022606"/>
    </source>
</evidence>
<dbReference type="GO" id="GO:0004984">
    <property type="term" value="F:olfactory receptor activity"/>
    <property type="evidence" value="ECO:0007669"/>
    <property type="project" value="InterPro"/>
</dbReference>
<feature type="transmembrane region" description="Helical" evidence="10">
    <location>
        <begin position="51"/>
        <end position="68"/>
    </location>
</feature>
<keyword evidence="6 10" id="KW-1133">Transmembrane helix</keyword>
<dbReference type="PANTHER" id="PTHR21137">
    <property type="entry name" value="ODORANT RECEPTOR"/>
    <property type="match status" value="1"/>
</dbReference>
<keyword evidence="5 10" id="KW-0552">Olfaction</keyword>
<evidence type="ECO:0000256" key="2">
    <source>
        <dbReference type="ARBA" id="ARBA00022475"/>
    </source>
</evidence>
<proteinExistence type="evidence at transcript level"/>
<feature type="transmembrane region" description="Helical" evidence="10">
    <location>
        <begin position="83"/>
        <end position="99"/>
    </location>
</feature>
<keyword evidence="3 10" id="KW-0716">Sensory transduction</keyword>
<evidence type="ECO:0000256" key="4">
    <source>
        <dbReference type="ARBA" id="ARBA00022692"/>
    </source>
</evidence>
<dbReference type="EMBL" id="KY283757">
    <property type="protein sequence ID" value="AST36416.1"/>
    <property type="molecule type" value="mRNA"/>
</dbReference>
<gene>
    <name evidence="11" type="primary">OR</name>
</gene>
<keyword evidence="4 10" id="KW-0812">Transmembrane</keyword>
<keyword evidence="9 10" id="KW-0807">Transducer</keyword>
<evidence type="ECO:0000256" key="6">
    <source>
        <dbReference type="ARBA" id="ARBA00022989"/>
    </source>
</evidence>
<organism evidence="11">
    <name type="scientific">Cydia nigricana</name>
    <dbReference type="NCBI Taxonomy" id="753170"/>
    <lineage>
        <taxon>Eukaryota</taxon>
        <taxon>Metazoa</taxon>
        <taxon>Ecdysozoa</taxon>
        <taxon>Arthropoda</taxon>
        <taxon>Hexapoda</taxon>
        <taxon>Insecta</taxon>
        <taxon>Pterygota</taxon>
        <taxon>Neoptera</taxon>
        <taxon>Endopterygota</taxon>
        <taxon>Lepidoptera</taxon>
        <taxon>Glossata</taxon>
        <taxon>Ditrysia</taxon>
        <taxon>Tortricoidea</taxon>
        <taxon>Tortricidae</taxon>
        <taxon>Olethreutinae</taxon>
        <taxon>Grapholitini</taxon>
        <taxon>Cydia</taxon>
    </lineage>
</organism>
<dbReference type="AlphaFoldDB" id="A0A223HDF4"/>
<evidence type="ECO:0000256" key="9">
    <source>
        <dbReference type="ARBA" id="ARBA00023224"/>
    </source>
</evidence>
<name>A0A223HDF4_9NEOP</name>
<evidence type="ECO:0000256" key="7">
    <source>
        <dbReference type="ARBA" id="ARBA00023136"/>
    </source>
</evidence>
<evidence type="ECO:0000256" key="10">
    <source>
        <dbReference type="RuleBase" id="RU351113"/>
    </source>
</evidence>
<dbReference type="Pfam" id="PF02949">
    <property type="entry name" value="7tm_6"/>
    <property type="match status" value="1"/>
</dbReference>
<keyword evidence="2" id="KW-1003">Cell membrane</keyword>
<keyword evidence="8 10" id="KW-0675">Receptor</keyword>
<feature type="transmembrane region" description="Helical" evidence="10">
    <location>
        <begin position="274"/>
        <end position="291"/>
    </location>
</feature>
<evidence type="ECO:0000256" key="8">
    <source>
        <dbReference type="ARBA" id="ARBA00023170"/>
    </source>
</evidence>
<feature type="transmembrane region" description="Helical" evidence="10">
    <location>
        <begin position="135"/>
        <end position="153"/>
    </location>
</feature>
<comment type="similarity">
    <text evidence="10">Belongs to the insect chemoreceptor superfamily. Heteromeric odorant receptor channel (TC 1.A.69) family.</text>
</comment>
<dbReference type="GO" id="GO:0005549">
    <property type="term" value="F:odorant binding"/>
    <property type="evidence" value="ECO:0007669"/>
    <property type="project" value="InterPro"/>
</dbReference>
<evidence type="ECO:0000256" key="1">
    <source>
        <dbReference type="ARBA" id="ARBA00004651"/>
    </source>
</evidence>
<comment type="caution">
    <text evidence="10">Lacks conserved residue(s) required for the propagation of feature annotation.</text>
</comment>
<sequence length="399" mass="45574">MESREYRKNKTTELFRKLDKAIFICSSMNFWVDDNGIPELVVNSYKRISKVINVAIVLFMVAEIGSFFNQNNLTEKQKSDRCLMTFSHIILYSCTLSLWHHRETVTEMLFTLAVGLKKDFNDEATERLMLKRTRIYSSAFVLLCFNALVFYGLEGLASVLFSGGTFVTMITVWPDVHDESLLAGVGRVAIYILWWLWMLRVTTAYLLVLTVTISLSHQYINLQMYFKSIAGIFEEGISQSEKEEKFERALKLGIRLHATTIWCAHQVQRTFGNVFSGQIIVNIGVLVLLMSQFKNSDRAPSHLLAIAATFASMLFGTGVIMWSAGDITVEAENLPTAIFLSGWQNCTNRSSYRIRRLMLIAMAQSQKRVVIKSYGFLELSYQSYVSIVKTSYSIFSVMY</sequence>
<evidence type="ECO:0000256" key="5">
    <source>
        <dbReference type="ARBA" id="ARBA00022725"/>
    </source>
</evidence>
<dbReference type="PANTHER" id="PTHR21137:SF35">
    <property type="entry name" value="ODORANT RECEPTOR 19A-RELATED"/>
    <property type="match status" value="1"/>
</dbReference>
<evidence type="ECO:0000313" key="11">
    <source>
        <dbReference type="EMBL" id="AST36416.1"/>
    </source>
</evidence>
<feature type="transmembrane region" description="Helical" evidence="10">
    <location>
        <begin position="303"/>
        <end position="324"/>
    </location>
</feature>
<dbReference type="GO" id="GO:0005886">
    <property type="term" value="C:plasma membrane"/>
    <property type="evidence" value="ECO:0007669"/>
    <property type="project" value="UniProtKB-SubCell"/>
</dbReference>
<reference evidence="11" key="1">
    <citation type="journal article" date="2017" name="Sci. Rep.">
        <title>Antennal transcriptomes of three tortricid moths reveal putative conserved chemosensory receptors for social and habitat olfactory cues.</title>
        <authorList>
            <person name="Gonzalez F."/>
            <person name="Witzgall P."/>
            <person name="Walker W.B."/>
        </authorList>
    </citation>
    <scope>NUCLEOTIDE SEQUENCE</scope>
</reference>
<dbReference type="InterPro" id="IPR004117">
    <property type="entry name" value="7tm6_olfct_rcpt"/>
</dbReference>
<comment type="subcellular location">
    <subcellularLocation>
        <location evidence="1 10">Cell membrane</location>
        <topology evidence="1 10">Multi-pass membrane protein</topology>
    </subcellularLocation>
</comment>
<protein>
    <recommendedName>
        <fullName evidence="10">Odorant receptor</fullName>
    </recommendedName>
</protein>
<keyword evidence="7 10" id="KW-0472">Membrane</keyword>
<feature type="transmembrane region" description="Helical" evidence="10">
    <location>
        <begin position="188"/>
        <end position="215"/>
    </location>
</feature>
<accession>A0A223HDF4</accession>